<organism evidence="2">
    <name type="scientific">Arabidopsis lyrata subsp. lyrata</name>
    <name type="common">Lyre-leaved rock-cress</name>
    <dbReference type="NCBI Taxonomy" id="81972"/>
    <lineage>
        <taxon>Eukaryota</taxon>
        <taxon>Viridiplantae</taxon>
        <taxon>Streptophyta</taxon>
        <taxon>Embryophyta</taxon>
        <taxon>Tracheophyta</taxon>
        <taxon>Spermatophyta</taxon>
        <taxon>Magnoliopsida</taxon>
        <taxon>eudicotyledons</taxon>
        <taxon>Gunneridae</taxon>
        <taxon>Pentapetalae</taxon>
        <taxon>rosids</taxon>
        <taxon>malvids</taxon>
        <taxon>Brassicales</taxon>
        <taxon>Brassicaceae</taxon>
        <taxon>Camelineae</taxon>
        <taxon>Arabidopsis</taxon>
    </lineage>
</organism>
<evidence type="ECO:0000313" key="1">
    <source>
        <dbReference type="EMBL" id="EFH50881.1"/>
    </source>
</evidence>
<protein>
    <submittedName>
        <fullName evidence="1">Predicted protein</fullName>
    </submittedName>
</protein>
<name>D7LY46_ARALL</name>
<sequence length="132" mass="15050">MEPNEGTFVLHTENTKHWNWNDFSIGIEGEVFSFSHCYNKVTVAEASGLTGETVQIQDFIREYIKPLAQTCINRLNVRQAARDLVAGKEATMVTSPRRGQRRLRISADRCRRRTTKAQWTSFVDEACLENGA</sequence>
<dbReference type="Proteomes" id="UP000008694">
    <property type="component" value="Unassembled WGS sequence"/>
</dbReference>
<gene>
    <name evidence="1" type="ORF">ARALYDRAFT_663101</name>
</gene>
<dbReference type="eggNOG" id="KOG0090">
    <property type="taxonomic scope" value="Eukaryota"/>
</dbReference>
<dbReference type="EMBL" id="GL348718">
    <property type="protein sequence ID" value="EFH50881.1"/>
    <property type="molecule type" value="Genomic_DNA"/>
</dbReference>
<keyword evidence="2" id="KW-1185">Reference proteome</keyword>
<accession>D7LY46</accession>
<evidence type="ECO:0000313" key="2">
    <source>
        <dbReference type="Proteomes" id="UP000008694"/>
    </source>
</evidence>
<dbReference type="Gramene" id="Al_scaffold_0006_3166">
    <property type="protein sequence ID" value="Al_scaffold_0006_3166"/>
    <property type="gene ID" value="Al_scaffold_0006_3166"/>
</dbReference>
<dbReference type="HOGENOM" id="CLU_1919944_0_0_1"/>
<dbReference type="AlphaFoldDB" id="D7LY46"/>
<dbReference type="STRING" id="81972.D7LY46"/>
<reference evidence="2" key="1">
    <citation type="journal article" date="2011" name="Nat. Genet.">
        <title>The Arabidopsis lyrata genome sequence and the basis of rapid genome size change.</title>
        <authorList>
            <person name="Hu T.T."/>
            <person name="Pattyn P."/>
            <person name="Bakker E.G."/>
            <person name="Cao J."/>
            <person name="Cheng J.-F."/>
            <person name="Clark R.M."/>
            <person name="Fahlgren N."/>
            <person name="Fawcett J.A."/>
            <person name="Grimwood J."/>
            <person name="Gundlach H."/>
            <person name="Haberer G."/>
            <person name="Hollister J.D."/>
            <person name="Ossowski S."/>
            <person name="Ottilar R.P."/>
            <person name="Salamov A.A."/>
            <person name="Schneeberger K."/>
            <person name="Spannagl M."/>
            <person name="Wang X."/>
            <person name="Yang L."/>
            <person name="Nasrallah M.E."/>
            <person name="Bergelson J."/>
            <person name="Carrington J.C."/>
            <person name="Gaut B.S."/>
            <person name="Schmutz J."/>
            <person name="Mayer K.F.X."/>
            <person name="Van de Peer Y."/>
            <person name="Grigoriev I.V."/>
            <person name="Nordborg M."/>
            <person name="Weigel D."/>
            <person name="Guo Y.-L."/>
        </authorList>
    </citation>
    <scope>NUCLEOTIDE SEQUENCE [LARGE SCALE GENOMIC DNA]</scope>
    <source>
        <strain evidence="2">cv. MN47</strain>
    </source>
</reference>
<proteinExistence type="predicted"/>